<evidence type="ECO:0000256" key="1">
    <source>
        <dbReference type="ARBA" id="ARBA00022630"/>
    </source>
</evidence>
<dbReference type="InterPro" id="IPR002346">
    <property type="entry name" value="Mopterin_DH_FAD-bd"/>
</dbReference>
<keyword evidence="3" id="KW-0560">Oxidoreductase</keyword>
<evidence type="ECO:0000259" key="5">
    <source>
        <dbReference type="PROSITE" id="PS51387"/>
    </source>
</evidence>
<dbReference type="GO" id="GO:0071949">
    <property type="term" value="F:FAD binding"/>
    <property type="evidence" value="ECO:0007669"/>
    <property type="project" value="InterPro"/>
</dbReference>
<dbReference type="InterPro" id="IPR016166">
    <property type="entry name" value="FAD-bd_PCMH"/>
</dbReference>
<dbReference type="InterPro" id="IPR016169">
    <property type="entry name" value="FAD-bd_PCMH_sub2"/>
</dbReference>
<evidence type="ECO:0000256" key="3">
    <source>
        <dbReference type="ARBA" id="ARBA00023002"/>
    </source>
</evidence>
<evidence type="ECO:0000313" key="7">
    <source>
        <dbReference type="Proteomes" id="UP001153404"/>
    </source>
</evidence>
<proteinExistence type="predicted"/>
<name>A0A9X4KYK8_9BACL</name>
<dbReference type="Gene3D" id="3.30.465.10">
    <property type="match status" value="1"/>
</dbReference>
<accession>A0A9X4KYK8</accession>
<dbReference type="PROSITE" id="PS51387">
    <property type="entry name" value="FAD_PCMH"/>
    <property type="match status" value="1"/>
</dbReference>
<feature type="compositionally biased region" description="Basic and acidic residues" evidence="4">
    <location>
        <begin position="226"/>
        <end position="235"/>
    </location>
</feature>
<dbReference type="EMBL" id="JAPDIA010000008">
    <property type="protein sequence ID" value="MDG0812776.1"/>
    <property type="molecule type" value="Genomic_DNA"/>
</dbReference>
<sequence>MSDPVRTSASFPAVWRPLRAEEAYGLKKRFGRDAAYVSGGTLLRTHWENGASPVPGCLIDLSGAAERKESALADGGLALGAMMTLTDCRNAPRLQARYPLVVEAARAIAAPSIRNLATIGGNVLSAVGDSLPALLVYEARLDWLDDGGERTEALEDWLMRAADGTAGTDPLLLRVSLPPGPANPDPTGGENHASEAGAGGRRNGAPVRLLRKDREAGFVRAVGRYDGADGNDRGKRPLAAHSARGRRRQDDSETLSGGGSPSRKRDSRRACRSSASRHASRHLGRLRPGAGSFLIG</sequence>
<dbReference type="Proteomes" id="UP001153404">
    <property type="component" value="Unassembled WGS sequence"/>
</dbReference>
<evidence type="ECO:0000313" key="6">
    <source>
        <dbReference type="EMBL" id="MDG0812776.1"/>
    </source>
</evidence>
<feature type="region of interest" description="Disordered" evidence="4">
    <location>
        <begin position="224"/>
        <end position="296"/>
    </location>
</feature>
<dbReference type="AlphaFoldDB" id="A0A9X4KYK8"/>
<reference evidence="6" key="1">
    <citation type="submission" date="2022-10" db="EMBL/GenBank/DDBJ databases">
        <title>Comparative genomic analysis of Cohnella hashimotonis sp. nov., isolated from the International Space Station.</title>
        <authorList>
            <person name="Simpson A."/>
            <person name="Venkateswaran K."/>
        </authorList>
    </citation>
    <scope>NUCLEOTIDE SEQUENCE</scope>
    <source>
        <strain evidence="6">DSM 28161</strain>
    </source>
</reference>
<dbReference type="InterPro" id="IPR051312">
    <property type="entry name" value="Diverse_Substr_Oxidored"/>
</dbReference>
<protein>
    <submittedName>
        <fullName evidence="6">FAD binding domain-containing protein</fullName>
    </submittedName>
</protein>
<keyword evidence="2" id="KW-0274">FAD</keyword>
<gene>
    <name evidence="6" type="ORF">OMP40_28225</name>
</gene>
<organism evidence="6 7">
    <name type="scientific">Cohnella rhizosphaerae</name>
    <dbReference type="NCBI Taxonomy" id="1457232"/>
    <lineage>
        <taxon>Bacteria</taxon>
        <taxon>Bacillati</taxon>
        <taxon>Bacillota</taxon>
        <taxon>Bacilli</taxon>
        <taxon>Bacillales</taxon>
        <taxon>Paenibacillaceae</taxon>
        <taxon>Cohnella</taxon>
    </lineage>
</organism>
<dbReference type="Pfam" id="PF00941">
    <property type="entry name" value="FAD_binding_5"/>
    <property type="match status" value="1"/>
</dbReference>
<keyword evidence="1" id="KW-0285">Flavoprotein</keyword>
<dbReference type="PANTHER" id="PTHR42659:SF2">
    <property type="entry name" value="XANTHINE DEHYDROGENASE SUBUNIT C-RELATED"/>
    <property type="match status" value="1"/>
</dbReference>
<dbReference type="InterPro" id="IPR036318">
    <property type="entry name" value="FAD-bd_PCMH-like_sf"/>
</dbReference>
<feature type="region of interest" description="Disordered" evidence="4">
    <location>
        <begin position="169"/>
        <end position="210"/>
    </location>
</feature>
<dbReference type="GO" id="GO:0016491">
    <property type="term" value="F:oxidoreductase activity"/>
    <property type="evidence" value="ECO:0007669"/>
    <property type="project" value="UniProtKB-KW"/>
</dbReference>
<comment type="caution">
    <text evidence="6">The sequence shown here is derived from an EMBL/GenBank/DDBJ whole genome shotgun (WGS) entry which is preliminary data.</text>
</comment>
<dbReference type="SUPFAM" id="SSF56176">
    <property type="entry name" value="FAD-binding/transporter-associated domain-like"/>
    <property type="match status" value="1"/>
</dbReference>
<evidence type="ECO:0000256" key="2">
    <source>
        <dbReference type="ARBA" id="ARBA00022827"/>
    </source>
</evidence>
<evidence type="ECO:0000256" key="4">
    <source>
        <dbReference type="SAM" id="MobiDB-lite"/>
    </source>
</evidence>
<keyword evidence="7" id="KW-1185">Reference proteome</keyword>
<dbReference type="PANTHER" id="PTHR42659">
    <property type="entry name" value="XANTHINE DEHYDROGENASE SUBUNIT C-RELATED"/>
    <property type="match status" value="1"/>
</dbReference>
<feature type="domain" description="FAD-binding PCMH-type" evidence="5">
    <location>
        <begin position="6"/>
        <end position="182"/>
    </location>
</feature>